<dbReference type="EnsemblMetazoa" id="AALB014029-RA">
    <property type="protein sequence ID" value="AALB014029-PA"/>
    <property type="gene ID" value="AALB014029"/>
</dbReference>
<evidence type="ECO:0000313" key="2">
    <source>
        <dbReference type="EnsemblMetazoa" id="AALB014029-PA"/>
    </source>
</evidence>
<dbReference type="Proteomes" id="UP000069272">
    <property type="component" value="Chromosome 2L"/>
</dbReference>
<organism evidence="2 3">
    <name type="scientific">Anopheles albimanus</name>
    <name type="common">New world malaria mosquito</name>
    <dbReference type="NCBI Taxonomy" id="7167"/>
    <lineage>
        <taxon>Eukaryota</taxon>
        <taxon>Metazoa</taxon>
        <taxon>Ecdysozoa</taxon>
        <taxon>Arthropoda</taxon>
        <taxon>Hexapoda</taxon>
        <taxon>Insecta</taxon>
        <taxon>Pterygota</taxon>
        <taxon>Neoptera</taxon>
        <taxon>Endopterygota</taxon>
        <taxon>Diptera</taxon>
        <taxon>Nematocera</taxon>
        <taxon>Culicoidea</taxon>
        <taxon>Culicidae</taxon>
        <taxon>Anophelinae</taxon>
        <taxon>Anopheles</taxon>
    </lineage>
</organism>
<keyword evidence="3" id="KW-1185">Reference proteome</keyword>
<accession>A0A182FWI4</accession>
<reference evidence="2" key="2">
    <citation type="submission" date="2022-08" db="UniProtKB">
        <authorList>
            <consortium name="EnsemblMetazoa"/>
        </authorList>
    </citation>
    <scope>IDENTIFICATION</scope>
    <source>
        <strain evidence="2">STECLA/ALBI9_A</strain>
    </source>
</reference>
<dbReference type="AlphaFoldDB" id="A0A182FWI4"/>
<proteinExistence type="predicted"/>
<evidence type="ECO:0000256" key="1">
    <source>
        <dbReference type="SAM" id="MobiDB-lite"/>
    </source>
</evidence>
<evidence type="ECO:0000313" key="3">
    <source>
        <dbReference type="Proteomes" id="UP000069272"/>
    </source>
</evidence>
<name>A0A182FWI4_ANOAL</name>
<feature type="compositionally biased region" description="Low complexity" evidence="1">
    <location>
        <begin position="74"/>
        <end position="91"/>
    </location>
</feature>
<reference evidence="2 3" key="1">
    <citation type="journal article" date="2017" name="G3 (Bethesda)">
        <title>The Physical Genome Mapping of Anopheles albimanus Corrected Scaffold Misassemblies and Identified Interarm Rearrangements in Genus Anopheles.</title>
        <authorList>
            <person name="Artemov G.N."/>
            <person name="Peery A.N."/>
            <person name="Jiang X."/>
            <person name="Tu Z."/>
            <person name="Stegniy V.N."/>
            <person name="Sharakhova M.V."/>
            <person name="Sharakhov I.V."/>
        </authorList>
    </citation>
    <scope>NUCLEOTIDE SEQUENCE [LARGE SCALE GENOMIC DNA]</scope>
    <source>
        <strain evidence="2 3">ALBI9_A</strain>
    </source>
</reference>
<dbReference type="VEuPathDB" id="VectorBase:AALB014029"/>
<protein>
    <submittedName>
        <fullName evidence="2">Uncharacterized protein</fullName>
    </submittedName>
</protein>
<feature type="region of interest" description="Disordered" evidence="1">
    <location>
        <begin position="72"/>
        <end position="91"/>
    </location>
</feature>
<sequence>MATLAALRRSPRVVVRARRAELSSERASSIPRFTTNNALVDQQQPRCRSLEFVLSPSAPRVYVGRIFPFPLAPAPTTTTTTTTTATATTQR</sequence>